<sequence length="296" mass="30736">MTHPFKHVKKRTFVSLTLAAVVAGSALIASSAFAASATPTADSSSSAAAAQKSERGPGHGGKLRIEWDNPELATLLGLTADELKTKREAGQSLAAIAQAQGVDVQKVIDLEVAAMTKQLDQRLADGKITQAEYDTHKAKLADQAAQFVNSTFKDKVGKEGDVGKRGGHDGFGGHGILRSEEIASLFGLTTDELGTQLKAGKSLAAIAADKGVAVQTVTDKVKALLAAELAQKVTDGKLTQAQADAFKAKLDERISKLVNETPKAHGDREHGRHSKDADDSTDSASDAAASSGTTNG</sequence>
<feature type="chain" id="PRO_5030777475" description="LysM domain-containing protein" evidence="2">
    <location>
        <begin position="35"/>
        <end position="296"/>
    </location>
</feature>
<protein>
    <recommendedName>
        <fullName evidence="5">LysM domain-containing protein</fullName>
    </recommendedName>
</protein>
<dbReference type="AlphaFoldDB" id="A0A7X0VFG0"/>
<gene>
    <name evidence="3" type="ORF">H7C19_13930</name>
</gene>
<feature type="compositionally biased region" description="Basic and acidic residues" evidence="1">
    <location>
        <begin position="52"/>
        <end position="64"/>
    </location>
</feature>
<feature type="region of interest" description="Disordered" evidence="1">
    <location>
        <begin position="40"/>
        <end position="64"/>
    </location>
</feature>
<feature type="signal peptide" evidence="2">
    <location>
        <begin position="1"/>
        <end position="34"/>
    </location>
</feature>
<feature type="compositionally biased region" description="Low complexity" evidence="1">
    <location>
        <begin position="40"/>
        <end position="51"/>
    </location>
</feature>
<dbReference type="RefSeq" id="WP_185143270.1">
    <property type="nucleotide sequence ID" value="NZ_JACJVP010000024.1"/>
</dbReference>
<accession>A0A7X0VFG0</accession>
<evidence type="ECO:0000313" key="3">
    <source>
        <dbReference type="EMBL" id="MBB6671786.1"/>
    </source>
</evidence>
<evidence type="ECO:0000256" key="1">
    <source>
        <dbReference type="SAM" id="MobiDB-lite"/>
    </source>
</evidence>
<evidence type="ECO:0008006" key="5">
    <source>
        <dbReference type="Google" id="ProtNLM"/>
    </source>
</evidence>
<dbReference type="Proteomes" id="UP000547209">
    <property type="component" value="Unassembled WGS sequence"/>
</dbReference>
<feature type="region of interest" description="Disordered" evidence="1">
    <location>
        <begin position="257"/>
        <end position="296"/>
    </location>
</feature>
<reference evidence="3 4" key="1">
    <citation type="submission" date="2020-08" db="EMBL/GenBank/DDBJ databases">
        <title>Cohnella phylogeny.</title>
        <authorList>
            <person name="Dunlap C."/>
        </authorList>
    </citation>
    <scope>NUCLEOTIDE SEQUENCE [LARGE SCALE GENOMIC DNA]</scope>
    <source>
        <strain evidence="3 4">DSM 28246</strain>
    </source>
</reference>
<comment type="caution">
    <text evidence="3">The sequence shown here is derived from an EMBL/GenBank/DDBJ whole genome shotgun (WGS) entry which is preliminary data.</text>
</comment>
<evidence type="ECO:0000313" key="4">
    <source>
        <dbReference type="Proteomes" id="UP000547209"/>
    </source>
</evidence>
<proteinExistence type="predicted"/>
<keyword evidence="4" id="KW-1185">Reference proteome</keyword>
<dbReference type="EMBL" id="JACJVP010000024">
    <property type="protein sequence ID" value="MBB6671786.1"/>
    <property type="molecule type" value="Genomic_DNA"/>
</dbReference>
<feature type="compositionally biased region" description="Low complexity" evidence="1">
    <location>
        <begin position="282"/>
        <end position="296"/>
    </location>
</feature>
<name>A0A7X0VFG0_9BACL</name>
<feature type="compositionally biased region" description="Basic and acidic residues" evidence="1">
    <location>
        <begin position="262"/>
        <end position="278"/>
    </location>
</feature>
<evidence type="ECO:0000256" key="2">
    <source>
        <dbReference type="SAM" id="SignalP"/>
    </source>
</evidence>
<keyword evidence="2" id="KW-0732">Signal</keyword>
<organism evidence="3 4">
    <name type="scientific">Cohnella nanjingensis</name>
    <dbReference type="NCBI Taxonomy" id="1387779"/>
    <lineage>
        <taxon>Bacteria</taxon>
        <taxon>Bacillati</taxon>
        <taxon>Bacillota</taxon>
        <taxon>Bacilli</taxon>
        <taxon>Bacillales</taxon>
        <taxon>Paenibacillaceae</taxon>
        <taxon>Cohnella</taxon>
    </lineage>
</organism>